<protein>
    <recommendedName>
        <fullName evidence="1">DNA (cytosine-5-)-methyltransferase</fullName>
        <ecNumber evidence="1">2.1.1.37</ecNumber>
    </recommendedName>
</protein>
<dbReference type="PANTHER" id="PTHR10629">
    <property type="entry name" value="CYTOSINE-SPECIFIC METHYLTRANSFERASE"/>
    <property type="match status" value="1"/>
</dbReference>
<dbReference type="GO" id="GO:0003886">
    <property type="term" value="F:DNA (cytosine-5-)-methyltransferase activity"/>
    <property type="evidence" value="ECO:0007669"/>
    <property type="project" value="UniProtKB-EC"/>
</dbReference>
<dbReference type="GO" id="GO:0032259">
    <property type="term" value="P:methylation"/>
    <property type="evidence" value="ECO:0007669"/>
    <property type="project" value="UniProtKB-KW"/>
</dbReference>
<evidence type="ECO:0000313" key="8">
    <source>
        <dbReference type="Proteomes" id="UP000419138"/>
    </source>
</evidence>
<dbReference type="GO" id="GO:0009307">
    <property type="term" value="P:DNA restriction-modification system"/>
    <property type="evidence" value="ECO:0007669"/>
    <property type="project" value="UniProtKB-KW"/>
</dbReference>
<evidence type="ECO:0000256" key="1">
    <source>
        <dbReference type="ARBA" id="ARBA00011975"/>
    </source>
</evidence>
<comment type="similarity">
    <text evidence="6">Belongs to the class I-like SAM-binding methyltransferase superfamily. C5-methyltransferase family.</text>
</comment>
<proteinExistence type="inferred from homology"/>
<dbReference type="InterPro" id="IPR050390">
    <property type="entry name" value="C5-Methyltransferase"/>
</dbReference>
<dbReference type="EC" id="2.1.1.37" evidence="1"/>
<feature type="active site" evidence="6">
    <location>
        <position position="73"/>
    </location>
</feature>
<reference evidence="7 8" key="1">
    <citation type="submission" date="2019-05" db="EMBL/GenBank/DDBJ databases">
        <title>Comparative genomics and metabolomics analyses of clavulanic acid producing Streptomyces species provides insight into specialized metabolism and evolution of beta-lactam biosynthetic gene clusters.</title>
        <authorList>
            <person name="Moore M.A."/>
            <person name="Cruz-Morales P."/>
            <person name="Barona Gomez F."/>
            <person name="Kapil T."/>
        </authorList>
    </citation>
    <scope>NUCLEOTIDE SEQUENCE [LARGE SCALE GENOMIC DNA]</scope>
    <source>
        <strain evidence="7 8">NRRL 5741</strain>
    </source>
</reference>
<evidence type="ECO:0000313" key="7">
    <source>
        <dbReference type="EMBL" id="MQT05447.1"/>
    </source>
</evidence>
<sequence length="498" mass="55251">MPRTIHLLCGAGGDATGLAEAGFEPILGINHYQAAVDTFGLNHPTASARCADIQNYPMRWLPKALVMWASVICTELSPAGGRKRPVPAQDALFEEEEQWRELPPEAFEMTRVTAWCVLRAAEAKRFPCVVVENVVEFITDWLLFPEWIRAMKKLGYRAQIVSVSSAHIGSETNPYAPQWRDRVYIVFTLTTIARPDLAPRPLAYCVACGRNVNARQSWRDPKVRVGKYAQQYDYRCPSTRCGHALVEPYVRPASDVILWDDIGQRIGDRARPLVPNTMRRIATGLARFPYEPSVITLSHGKDGTSRAFDPRARPLPTRTAKLGEGLLCPVGGSWNDTPTSVDAPLRTRTTRESEALVTIAPRPFIVEFRNNCDAAPVDNPVSTVSTARHHGLVVPDGIARDRALNTLVIPYRKSATRTAAEPLHTLATRDSAAVVRSAPSIEDCYFRMLHPREQLSAQRFPEDYQVVGSRAAQTMQAGNAVSVNVARWIGDRLKPVLA</sequence>
<evidence type="ECO:0000256" key="6">
    <source>
        <dbReference type="PROSITE-ProRule" id="PRU01016"/>
    </source>
</evidence>
<evidence type="ECO:0000256" key="4">
    <source>
        <dbReference type="ARBA" id="ARBA00022691"/>
    </source>
</evidence>
<gene>
    <name evidence="7" type="ORF">FF041_36750</name>
</gene>
<dbReference type="InterPro" id="IPR001525">
    <property type="entry name" value="C5_MeTfrase"/>
</dbReference>
<dbReference type="RefSeq" id="WP_153526875.1">
    <property type="nucleotide sequence ID" value="NZ_JBEPDZ010000027.1"/>
</dbReference>
<dbReference type="GO" id="GO:0003677">
    <property type="term" value="F:DNA binding"/>
    <property type="evidence" value="ECO:0007669"/>
    <property type="project" value="TreeGrafter"/>
</dbReference>
<dbReference type="EMBL" id="VCLA01000201">
    <property type="protein sequence ID" value="MQT05447.1"/>
    <property type="molecule type" value="Genomic_DNA"/>
</dbReference>
<dbReference type="InterPro" id="IPR029063">
    <property type="entry name" value="SAM-dependent_MTases_sf"/>
</dbReference>
<dbReference type="OrthoDB" id="9813719at2"/>
<organism evidence="7 8">
    <name type="scientific">Streptomyces jumonjinensis</name>
    <dbReference type="NCBI Taxonomy" id="1945"/>
    <lineage>
        <taxon>Bacteria</taxon>
        <taxon>Bacillati</taxon>
        <taxon>Actinomycetota</taxon>
        <taxon>Actinomycetes</taxon>
        <taxon>Kitasatosporales</taxon>
        <taxon>Streptomycetaceae</taxon>
        <taxon>Streptomyces</taxon>
    </lineage>
</organism>
<evidence type="ECO:0000256" key="5">
    <source>
        <dbReference type="ARBA" id="ARBA00022747"/>
    </source>
</evidence>
<dbReference type="Pfam" id="PF00145">
    <property type="entry name" value="DNA_methylase"/>
    <property type="match status" value="2"/>
</dbReference>
<keyword evidence="3 6" id="KW-0808">Transferase</keyword>
<dbReference type="Gene3D" id="3.40.50.150">
    <property type="entry name" value="Vaccinia Virus protein VP39"/>
    <property type="match status" value="1"/>
</dbReference>
<keyword evidence="8" id="KW-1185">Reference proteome</keyword>
<dbReference type="PANTHER" id="PTHR10629:SF52">
    <property type="entry name" value="DNA (CYTOSINE-5)-METHYLTRANSFERASE 1"/>
    <property type="match status" value="1"/>
</dbReference>
<dbReference type="Gene3D" id="3.90.120.10">
    <property type="entry name" value="DNA Methylase, subunit A, domain 2"/>
    <property type="match status" value="1"/>
</dbReference>
<dbReference type="GO" id="GO:0044027">
    <property type="term" value="P:negative regulation of gene expression via chromosomal CpG island methylation"/>
    <property type="evidence" value="ECO:0007669"/>
    <property type="project" value="TreeGrafter"/>
</dbReference>
<keyword evidence="4 6" id="KW-0949">S-adenosyl-L-methionine</keyword>
<comment type="caution">
    <text evidence="7">The sequence shown here is derived from an EMBL/GenBank/DDBJ whole genome shotgun (WGS) entry which is preliminary data.</text>
</comment>
<evidence type="ECO:0000256" key="3">
    <source>
        <dbReference type="ARBA" id="ARBA00022679"/>
    </source>
</evidence>
<dbReference type="AlphaFoldDB" id="A0A646KTS8"/>
<name>A0A646KTS8_STRJU</name>
<dbReference type="Proteomes" id="UP000419138">
    <property type="component" value="Unassembled WGS sequence"/>
</dbReference>
<keyword evidence="5" id="KW-0680">Restriction system</keyword>
<accession>A0A646KTS8</accession>
<dbReference type="SUPFAM" id="SSF53335">
    <property type="entry name" value="S-adenosyl-L-methionine-dependent methyltransferases"/>
    <property type="match status" value="1"/>
</dbReference>
<keyword evidence="2 6" id="KW-0489">Methyltransferase</keyword>
<evidence type="ECO:0000256" key="2">
    <source>
        <dbReference type="ARBA" id="ARBA00022603"/>
    </source>
</evidence>
<dbReference type="PROSITE" id="PS51679">
    <property type="entry name" value="SAM_MT_C5"/>
    <property type="match status" value="1"/>
</dbReference>